<dbReference type="AlphaFoldDB" id="Q648L3"/>
<dbReference type="EMBL" id="AY714868">
    <property type="protein sequence ID" value="AAU84164.1"/>
    <property type="molecule type" value="Genomic_DNA"/>
</dbReference>
<name>Q648L3_UNCAG</name>
<sequence>MKNMASIKEVLENIEHLDINDQTYIFGVLSKRLIELKRSEIAKIATEAEQAFREGKVKRGTLDDLWNDLND</sequence>
<accession>Q648L3</accession>
<proteinExistence type="predicted"/>
<gene>
    <name evidence="1" type="ORF">GZ37D1_11</name>
</gene>
<evidence type="ECO:0000313" key="1">
    <source>
        <dbReference type="EMBL" id="AAU84164.1"/>
    </source>
</evidence>
<evidence type="ECO:0008006" key="2">
    <source>
        <dbReference type="Google" id="ProtNLM"/>
    </source>
</evidence>
<reference evidence="1" key="2">
    <citation type="submission" date="2004-08" db="EMBL/GenBank/DDBJ databases">
        <authorList>
            <person name="Putnam N."/>
            <person name="Detter J.C."/>
            <person name="Richardson P.M."/>
            <person name="Rokhsar D."/>
        </authorList>
    </citation>
    <scope>NUCLEOTIDE SEQUENCE</scope>
</reference>
<reference evidence="1" key="1">
    <citation type="journal article" date="2004" name="Science">
        <title>Reverse methanogenesis: testing the hypothesis with environmental genomics.</title>
        <authorList>
            <person name="Hallam S.J."/>
            <person name="Putnam N."/>
            <person name="Preston C.M."/>
            <person name="Detter J.C."/>
            <person name="Rokhsar D."/>
            <person name="Richardson P.M."/>
            <person name="DeLong E.F."/>
        </authorList>
    </citation>
    <scope>NUCLEOTIDE SEQUENCE</scope>
</reference>
<protein>
    <recommendedName>
        <fullName evidence="2">Antitoxin</fullName>
    </recommendedName>
</protein>
<organism evidence="1">
    <name type="scientific">Uncultured archaeon GZfos26G2</name>
    <dbReference type="NCBI Taxonomy" id="3386331"/>
    <lineage>
        <taxon>Archaea</taxon>
        <taxon>Methanobacteriati</taxon>
        <taxon>Methanobacteriota</taxon>
        <taxon>Stenosarchaea group</taxon>
        <taxon>Methanomicrobia</taxon>
        <taxon>Candidatus Methanophagales</taxon>
        <taxon>Candidatus Methanophagaceae</taxon>
        <taxon>Candidatus Methanophaga</taxon>
    </lineage>
</organism>